<accession>A0ABR0S7F2</accession>
<name>A0ABR0S7F2_9HYPO</name>
<protein>
    <submittedName>
        <fullName evidence="1">Uncharacterized protein</fullName>
    </submittedName>
</protein>
<gene>
    <name evidence="1" type="ORF">PT974_12247</name>
</gene>
<evidence type="ECO:0000313" key="1">
    <source>
        <dbReference type="EMBL" id="KAK5988107.1"/>
    </source>
</evidence>
<organism evidence="1 2">
    <name type="scientific">Cladobotryum mycophilum</name>
    <dbReference type="NCBI Taxonomy" id="491253"/>
    <lineage>
        <taxon>Eukaryota</taxon>
        <taxon>Fungi</taxon>
        <taxon>Dikarya</taxon>
        <taxon>Ascomycota</taxon>
        <taxon>Pezizomycotina</taxon>
        <taxon>Sordariomycetes</taxon>
        <taxon>Hypocreomycetidae</taxon>
        <taxon>Hypocreales</taxon>
        <taxon>Hypocreaceae</taxon>
        <taxon>Cladobotryum</taxon>
    </lineage>
</organism>
<evidence type="ECO:0000313" key="2">
    <source>
        <dbReference type="Proteomes" id="UP001338125"/>
    </source>
</evidence>
<dbReference type="EMBL" id="JAVFKD010000016">
    <property type="protein sequence ID" value="KAK5988107.1"/>
    <property type="molecule type" value="Genomic_DNA"/>
</dbReference>
<comment type="caution">
    <text evidence="1">The sequence shown here is derived from an EMBL/GenBank/DDBJ whole genome shotgun (WGS) entry which is preliminary data.</text>
</comment>
<dbReference type="Proteomes" id="UP001338125">
    <property type="component" value="Unassembled WGS sequence"/>
</dbReference>
<proteinExistence type="predicted"/>
<reference evidence="1 2" key="1">
    <citation type="submission" date="2024-01" db="EMBL/GenBank/DDBJ databases">
        <title>Complete genome of Cladobotryum mycophilum ATHUM6906.</title>
        <authorList>
            <person name="Christinaki A.C."/>
            <person name="Myridakis A.I."/>
            <person name="Kouvelis V.N."/>
        </authorList>
    </citation>
    <scope>NUCLEOTIDE SEQUENCE [LARGE SCALE GENOMIC DNA]</scope>
    <source>
        <strain evidence="1 2">ATHUM6906</strain>
    </source>
</reference>
<sequence>MTESWKDLISSPLRFVFAFGASPHDTSPSGRPTGLFLDPVRDVLDFTINEPESSSSERFDAGALADIVSQCRARHVRLQPEFWKHAAFPGVVETIMAATSVKTLTPYQHHTPVDNCNLMFRIVRDSNLPEHPVVWAIDEEDAEVRNDNRFWGFSPVSETLVQHGAVNFNIREQFDVLGLTTFLVVDDGSFPDEFIWGFAATRINSWGDITQLPSGEDIDSWKASLFTHIDGVCFQDFGFDGAQPPPGWDTDWGIDLTTDTIALATWVLLNHGVPVVGLEHLFPWFASLQIGWIDAILWGKSIECNGLQVDELRPLDRLGEAEREVIETILRQHTAGVELD</sequence>
<keyword evidence="2" id="KW-1185">Reference proteome</keyword>